<name>A1CMZ9_ASPCL</name>
<evidence type="ECO:0000313" key="2">
    <source>
        <dbReference type="Proteomes" id="UP000006701"/>
    </source>
</evidence>
<accession>A1CMZ9</accession>
<dbReference type="AlphaFoldDB" id="A1CMZ9"/>
<reference evidence="1 2" key="1">
    <citation type="journal article" date="2008" name="PLoS Genet.">
        <title>Genomic islands in the pathogenic filamentous fungus Aspergillus fumigatus.</title>
        <authorList>
            <person name="Fedorova N.D."/>
            <person name="Khaldi N."/>
            <person name="Joardar V.S."/>
            <person name="Maiti R."/>
            <person name="Amedeo P."/>
            <person name="Anderson M.J."/>
            <person name="Crabtree J."/>
            <person name="Silva J.C."/>
            <person name="Badger J.H."/>
            <person name="Albarraq A."/>
            <person name="Angiuoli S."/>
            <person name="Bussey H."/>
            <person name="Bowyer P."/>
            <person name="Cotty P.J."/>
            <person name="Dyer P.S."/>
            <person name="Egan A."/>
            <person name="Galens K."/>
            <person name="Fraser-Liggett C.M."/>
            <person name="Haas B.J."/>
            <person name="Inman J.M."/>
            <person name="Kent R."/>
            <person name="Lemieux S."/>
            <person name="Malavazi I."/>
            <person name="Orvis J."/>
            <person name="Roemer T."/>
            <person name="Ronning C.M."/>
            <person name="Sundaram J.P."/>
            <person name="Sutton G."/>
            <person name="Turner G."/>
            <person name="Venter J.C."/>
            <person name="White O.R."/>
            <person name="Whitty B.R."/>
            <person name="Youngman P."/>
            <person name="Wolfe K.H."/>
            <person name="Goldman G.H."/>
            <person name="Wortman J.R."/>
            <person name="Jiang B."/>
            <person name="Denning D.W."/>
            <person name="Nierman W.C."/>
        </authorList>
    </citation>
    <scope>NUCLEOTIDE SEQUENCE [LARGE SCALE GENOMIC DNA]</scope>
    <source>
        <strain evidence="2">ATCC 1007 / CBS 513.65 / DSM 816 / NCTC 3887 / NRRL 1</strain>
    </source>
</reference>
<evidence type="ECO:0000313" key="1">
    <source>
        <dbReference type="EMBL" id="EAW08936.1"/>
    </source>
</evidence>
<proteinExistence type="predicted"/>
<sequence length="86" mass="9703">MSFFTDDPTWLDSIPSELAQGAADLTCCSSRLLTCLSAMGRRGVRVMNKYTLLLEDVQPEIFNNIMDIVFQSPRKVKMKLISVESE</sequence>
<dbReference type="Proteomes" id="UP000006701">
    <property type="component" value="Unassembled WGS sequence"/>
</dbReference>
<dbReference type="GeneID" id="4702200"/>
<dbReference type="RefSeq" id="XP_001270362.1">
    <property type="nucleotide sequence ID" value="XM_001270361.1"/>
</dbReference>
<dbReference type="VEuPathDB" id="FungiDB:ACLA_098780"/>
<keyword evidence="2" id="KW-1185">Reference proteome</keyword>
<dbReference type="KEGG" id="act:ACLA_098780"/>
<dbReference type="HOGENOM" id="CLU_2497460_0_0_1"/>
<gene>
    <name evidence="1" type="ORF">ACLA_098780</name>
</gene>
<organism evidence="1 2">
    <name type="scientific">Aspergillus clavatus (strain ATCC 1007 / CBS 513.65 / DSM 816 / NCTC 3887 / NRRL 1 / QM 1276 / 107)</name>
    <dbReference type="NCBI Taxonomy" id="344612"/>
    <lineage>
        <taxon>Eukaryota</taxon>
        <taxon>Fungi</taxon>
        <taxon>Dikarya</taxon>
        <taxon>Ascomycota</taxon>
        <taxon>Pezizomycotina</taxon>
        <taxon>Eurotiomycetes</taxon>
        <taxon>Eurotiomycetidae</taxon>
        <taxon>Eurotiales</taxon>
        <taxon>Aspergillaceae</taxon>
        <taxon>Aspergillus</taxon>
        <taxon>Aspergillus subgen. Fumigati</taxon>
    </lineage>
</organism>
<dbReference type="EMBL" id="DS027058">
    <property type="protein sequence ID" value="EAW08936.1"/>
    <property type="molecule type" value="Genomic_DNA"/>
</dbReference>
<protein>
    <submittedName>
        <fullName evidence="1">Uncharacterized protein</fullName>
    </submittedName>
</protein>